<dbReference type="Gene3D" id="3.90.1200.10">
    <property type="match status" value="1"/>
</dbReference>
<evidence type="ECO:0000313" key="3">
    <source>
        <dbReference type="Proteomes" id="UP000448943"/>
    </source>
</evidence>
<accession>A0A6N9PYG9</accession>
<dbReference type="SUPFAM" id="SSF56112">
    <property type="entry name" value="Protein kinase-like (PK-like)"/>
    <property type="match status" value="1"/>
</dbReference>
<dbReference type="InterPro" id="IPR011009">
    <property type="entry name" value="Kinase-like_dom_sf"/>
</dbReference>
<dbReference type="InterPro" id="IPR000719">
    <property type="entry name" value="Prot_kinase_dom"/>
</dbReference>
<dbReference type="GO" id="GO:0005524">
    <property type="term" value="F:ATP binding"/>
    <property type="evidence" value="ECO:0007669"/>
    <property type="project" value="InterPro"/>
</dbReference>
<feature type="domain" description="Protein kinase" evidence="1">
    <location>
        <begin position="6"/>
        <end position="270"/>
    </location>
</feature>
<dbReference type="RefSeq" id="WP_160643432.1">
    <property type="nucleotide sequence ID" value="NZ_SIJB01000001.1"/>
</dbReference>
<keyword evidence="3" id="KW-1185">Reference proteome</keyword>
<gene>
    <name evidence="2" type="ORF">ERL59_00625</name>
</gene>
<dbReference type="AlphaFoldDB" id="A0A6N9PYG9"/>
<proteinExistence type="predicted"/>
<protein>
    <submittedName>
        <fullName evidence="2">DUF1679 domain-containing protein</fullName>
    </submittedName>
</protein>
<dbReference type="InterPro" id="IPR002575">
    <property type="entry name" value="Aminoglycoside_PTrfase"/>
</dbReference>
<name>A0A6N9PYG9_9BACL</name>
<dbReference type="InterPro" id="IPR051678">
    <property type="entry name" value="AGP_Transferase"/>
</dbReference>
<evidence type="ECO:0000313" key="2">
    <source>
        <dbReference type="EMBL" id="NBI27473.1"/>
    </source>
</evidence>
<sequence length="270" mass="31485">MNKNDRNTQKLIGHGRTADIYEYGDNLVLKLFKTNIDEQSIIAEYNQSRIVQKKGLNVPFVIEIIDMNDRKGIVYERIEGKSMLQTMTSQPMKMECMARQMAQLQYSIHQTSSNELPDQKDILERFIQRADLLHDCQKEKIINYLHHLPSGNVICHGDYHPDNVMMTPSNPKIIDWNNASRGHQMADVTRTFLLLKYGTIPEHLTKQLKFFDEAGRKQFYSQYLKTYLFLSGDSTDDIHKWEIPIAAARLAEGIPYEEKQMLYDQILKII</sequence>
<dbReference type="Pfam" id="PF01636">
    <property type="entry name" value="APH"/>
    <property type="match status" value="1"/>
</dbReference>
<dbReference type="OrthoDB" id="9800774at2"/>
<dbReference type="PROSITE" id="PS50011">
    <property type="entry name" value="PROTEIN_KINASE_DOM"/>
    <property type="match status" value="1"/>
</dbReference>
<organism evidence="2 3">
    <name type="scientific">Chengkuizengella marina</name>
    <dbReference type="NCBI Taxonomy" id="2507566"/>
    <lineage>
        <taxon>Bacteria</taxon>
        <taxon>Bacillati</taxon>
        <taxon>Bacillota</taxon>
        <taxon>Bacilli</taxon>
        <taxon>Bacillales</taxon>
        <taxon>Paenibacillaceae</taxon>
        <taxon>Chengkuizengella</taxon>
    </lineage>
</organism>
<dbReference type="Proteomes" id="UP000448943">
    <property type="component" value="Unassembled WGS sequence"/>
</dbReference>
<dbReference type="EMBL" id="SIJB01000001">
    <property type="protein sequence ID" value="NBI27473.1"/>
    <property type="molecule type" value="Genomic_DNA"/>
</dbReference>
<evidence type="ECO:0000259" key="1">
    <source>
        <dbReference type="PROSITE" id="PS50011"/>
    </source>
</evidence>
<reference evidence="2 3" key="1">
    <citation type="submission" date="2019-01" db="EMBL/GenBank/DDBJ databases">
        <title>Chengkuizengella sp. nov., isolated from deep-sea sediment of East Pacific Ocean.</title>
        <authorList>
            <person name="Yang J."/>
            <person name="Lai Q."/>
            <person name="Shao Z."/>
        </authorList>
    </citation>
    <scope>NUCLEOTIDE SEQUENCE [LARGE SCALE GENOMIC DNA]</scope>
    <source>
        <strain evidence="2 3">YPA3-1-1</strain>
    </source>
</reference>
<dbReference type="PANTHER" id="PTHR21310">
    <property type="entry name" value="AMINOGLYCOSIDE PHOSPHOTRANSFERASE-RELATED-RELATED"/>
    <property type="match status" value="1"/>
</dbReference>
<dbReference type="GO" id="GO:0004672">
    <property type="term" value="F:protein kinase activity"/>
    <property type="evidence" value="ECO:0007669"/>
    <property type="project" value="InterPro"/>
</dbReference>
<comment type="caution">
    <text evidence="2">The sequence shown here is derived from an EMBL/GenBank/DDBJ whole genome shotgun (WGS) entry which is preliminary data.</text>
</comment>